<proteinExistence type="predicted"/>
<feature type="compositionally biased region" description="Low complexity" evidence="1">
    <location>
        <begin position="157"/>
        <end position="168"/>
    </location>
</feature>
<evidence type="ECO:0000256" key="1">
    <source>
        <dbReference type="SAM" id="MobiDB-lite"/>
    </source>
</evidence>
<dbReference type="AlphaFoldDB" id="A0AAV9TZJ4"/>
<protein>
    <recommendedName>
        <fullName evidence="4">C3H1-type domain-containing protein</fullName>
    </recommendedName>
</protein>
<evidence type="ECO:0008006" key="4">
    <source>
        <dbReference type="Google" id="ProtNLM"/>
    </source>
</evidence>
<dbReference type="EMBL" id="JAVHNQ010000018">
    <property type="protein sequence ID" value="KAK6330363.1"/>
    <property type="molecule type" value="Genomic_DNA"/>
</dbReference>
<feature type="region of interest" description="Disordered" evidence="1">
    <location>
        <begin position="132"/>
        <end position="189"/>
    </location>
</feature>
<sequence length="1047" mass="117505">MSSLHGPNIPEDIRDAMAGIPCAVMAARGVCNVRDCHFNHDKEYVPTSSSSQLLSEPQSSNMPRNKTRSFFCMEEQNCGRCKSSKCNFRHKRDTNGVPIEESARTLRRSENRPLTGEYDDGINFIRHVSPATASNRPAGAGPPRAQPQGPSTPCSRGAPGAAPATAAPVQTGEATTNGPPLPKASSSISPATLQDLSQIDPPKAAMKNGGTGNPQPALPSLPVPPAPKRLTHLTAPEPVVSDKRERDLIMIFKAPLLSPLPLSEIERRNLLDTAQKMLSHSKRYMKRFAVRFLSEARPISHLVDISNALLASDVDEEACSLVMFQTRCIPFMKVLGHEYLQVDEEVQNSARKIMDEVFPEPIQAMHLIVRTVACFHQNHPDPENDGIDWPGMYTSILQFLVTFAKLYTKIEEITTATIIVYWAILFLEAAQDSWYIDQSNRETVFDTIIQAVGLLKVDQYFAAATYKRGSLDGIRRLPCATFKNNGNCPGSEDDSCFFSHEADTITGKYVDKANKQYAAMDQWLRFGTKHSVLPVEDLRTYWDQALSFFDEGQENFVVEALTLPEGLLHIGQVLQLHLEETEKFQFSQVESFLKIMYNSRLENQIKIDGKVAEIAQYCAKVPTFFSFWCDFVEAGLATDPNSEEASKIAVLLAGFARFMVNFNPIQNLEKPVRLAMMSLCRIIADKNEEGTGPMADAHDIAERLGFVIRRNLIMGTIDIIDRDRPDMNDAGMEDEPLVFWDEEIVSTPTVATEQPVLIQRELRGMPCDQFESLLSDLKNVLKQDSRSIPIFVTMMESEGKFAILKSFFTSDHEYNPTEATANVGIFPHCLPFLTIVGRFLRVRDVDKEPFLKESLAELFSKMWPPGEFTVFLRNALNDFYHLHRDFILLEDIIKRKVRKGIEGMLRIAITLKKLALYPCPDPACDKLILRFLRIITDYGSPSWSVVQALIVQTVKILGLQRHFINKNLGKDDVPPRLTFRYPKTFRCPERKLSRCQYPQGCQYDHTSEGMKTPSTLSSDSDIDSVSISPPTGGLKLTEDLIDFSLDP</sequence>
<feature type="region of interest" description="Disordered" evidence="1">
    <location>
        <begin position="97"/>
        <end position="119"/>
    </location>
</feature>
<feature type="compositionally biased region" description="Low complexity" evidence="1">
    <location>
        <begin position="136"/>
        <end position="149"/>
    </location>
</feature>
<organism evidence="2 3">
    <name type="scientific">Orbilia brochopaga</name>
    <dbReference type="NCBI Taxonomy" id="3140254"/>
    <lineage>
        <taxon>Eukaryota</taxon>
        <taxon>Fungi</taxon>
        <taxon>Dikarya</taxon>
        <taxon>Ascomycota</taxon>
        <taxon>Pezizomycotina</taxon>
        <taxon>Orbiliomycetes</taxon>
        <taxon>Orbiliales</taxon>
        <taxon>Orbiliaceae</taxon>
        <taxon>Orbilia</taxon>
    </lineage>
</organism>
<feature type="region of interest" description="Disordered" evidence="1">
    <location>
        <begin position="45"/>
        <end position="65"/>
    </location>
</feature>
<accession>A0AAV9TZJ4</accession>
<evidence type="ECO:0000313" key="3">
    <source>
        <dbReference type="Proteomes" id="UP001375240"/>
    </source>
</evidence>
<evidence type="ECO:0000313" key="2">
    <source>
        <dbReference type="EMBL" id="KAK6330363.1"/>
    </source>
</evidence>
<feature type="region of interest" description="Disordered" evidence="1">
    <location>
        <begin position="1005"/>
        <end position="1033"/>
    </location>
</feature>
<feature type="compositionally biased region" description="Pro residues" evidence="1">
    <location>
        <begin position="216"/>
        <end position="227"/>
    </location>
</feature>
<reference evidence="2 3" key="1">
    <citation type="submission" date="2019-10" db="EMBL/GenBank/DDBJ databases">
        <authorList>
            <person name="Palmer J.M."/>
        </authorList>
    </citation>
    <scope>NUCLEOTIDE SEQUENCE [LARGE SCALE GENOMIC DNA]</scope>
    <source>
        <strain evidence="2 3">TWF696</strain>
    </source>
</reference>
<gene>
    <name evidence="2" type="ORF">TWF696_003459</name>
</gene>
<feature type="compositionally biased region" description="Low complexity" evidence="1">
    <location>
        <begin position="1012"/>
        <end position="1031"/>
    </location>
</feature>
<feature type="compositionally biased region" description="Basic and acidic residues" evidence="1">
    <location>
        <begin position="101"/>
        <end position="111"/>
    </location>
</feature>
<name>A0AAV9TZJ4_9PEZI</name>
<feature type="compositionally biased region" description="Polar residues" evidence="1">
    <location>
        <begin position="172"/>
        <end position="189"/>
    </location>
</feature>
<comment type="caution">
    <text evidence="2">The sequence shown here is derived from an EMBL/GenBank/DDBJ whole genome shotgun (WGS) entry which is preliminary data.</text>
</comment>
<dbReference type="Proteomes" id="UP001375240">
    <property type="component" value="Unassembled WGS sequence"/>
</dbReference>
<feature type="compositionally biased region" description="Low complexity" evidence="1">
    <location>
        <begin position="48"/>
        <end position="60"/>
    </location>
</feature>
<keyword evidence="3" id="KW-1185">Reference proteome</keyword>
<feature type="region of interest" description="Disordered" evidence="1">
    <location>
        <begin position="201"/>
        <end position="230"/>
    </location>
</feature>